<comment type="similarity">
    <text evidence="2 7">Belongs to the MlaE permease family.</text>
</comment>
<comment type="subcellular location">
    <subcellularLocation>
        <location evidence="1">Membrane</location>
        <topology evidence="1">Multi-pass membrane protein</topology>
    </subcellularLocation>
</comment>
<feature type="transmembrane region" description="Helical" evidence="7">
    <location>
        <begin position="144"/>
        <end position="171"/>
    </location>
</feature>
<dbReference type="AlphaFoldDB" id="A0A2N5ZJ67"/>
<protein>
    <recommendedName>
        <fullName evidence="10">ABC transporter permease</fullName>
    </recommendedName>
</protein>
<evidence type="ECO:0000256" key="1">
    <source>
        <dbReference type="ARBA" id="ARBA00004141"/>
    </source>
</evidence>
<dbReference type="GO" id="GO:0043190">
    <property type="term" value="C:ATP-binding cassette (ABC) transporter complex"/>
    <property type="evidence" value="ECO:0007669"/>
    <property type="project" value="InterPro"/>
</dbReference>
<dbReference type="InterPro" id="IPR003453">
    <property type="entry name" value="ABC_MlaE_roteobac"/>
</dbReference>
<evidence type="ECO:0000313" key="8">
    <source>
        <dbReference type="EMBL" id="PLX18735.1"/>
    </source>
</evidence>
<reference evidence="8 9" key="1">
    <citation type="submission" date="2017-11" db="EMBL/GenBank/DDBJ databases">
        <title>Genome-resolved metagenomics identifies genetic mobility, metabolic interactions, and unexpected diversity in perchlorate-reducing communities.</title>
        <authorList>
            <person name="Barnum T.P."/>
            <person name="Figueroa I.A."/>
            <person name="Carlstrom C.I."/>
            <person name="Lucas L.N."/>
            <person name="Engelbrektson A.L."/>
            <person name="Coates J.D."/>
        </authorList>
    </citation>
    <scope>NUCLEOTIDE SEQUENCE [LARGE SCALE GENOMIC DNA]</scope>
    <source>
        <strain evidence="8">BM706</strain>
    </source>
</reference>
<evidence type="ECO:0000313" key="9">
    <source>
        <dbReference type="Proteomes" id="UP000234857"/>
    </source>
</evidence>
<sequence length="261" mass="28618">MRLFIPRWIIKILEALGELLFFLKSNILALYRERFYWDQLISELYSIGVRSLGVVTLAGLFTGMVFVVQVGFNFMKMGAQSYIGGVVALALFRELSPVLVSIIIAGRVGSAMAAEIGTMRISEQVDALVMLSVNPFSYLTVPKILASIIMVPILVIYADFVAVLGGAFVAVSQVGITLVSFQNSIIQWVERYDLMSGIFKAIVFGFVISLISCFNGIRTSGGAKGVGNASTTSVVLSIISILVLDYFLAVFLKYFYVFMYG</sequence>
<evidence type="ECO:0000256" key="5">
    <source>
        <dbReference type="ARBA" id="ARBA00022989"/>
    </source>
</evidence>
<evidence type="ECO:0008006" key="10">
    <source>
        <dbReference type="Google" id="ProtNLM"/>
    </source>
</evidence>
<evidence type="ECO:0000256" key="4">
    <source>
        <dbReference type="ARBA" id="ARBA00022692"/>
    </source>
</evidence>
<dbReference type="PANTHER" id="PTHR30188:SF4">
    <property type="entry name" value="PROTEIN TRIGALACTOSYLDIACYLGLYCEROL 1, CHLOROPLASTIC"/>
    <property type="match status" value="1"/>
</dbReference>
<organism evidence="8 9">
    <name type="scientific">Muiribacterium halophilum</name>
    <dbReference type="NCBI Taxonomy" id="2053465"/>
    <lineage>
        <taxon>Bacteria</taxon>
        <taxon>Candidatus Muiribacteriota</taxon>
        <taxon>Candidatus Muiribacteriia</taxon>
        <taxon>Candidatus Muiribacteriales</taxon>
        <taxon>Candidatus Muiribacteriaceae</taxon>
        <taxon>Candidatus Muiribacterium</taxon>
    </lineage>
</organism>
<dbReference type="Proteomes" id="UP000234857">
    <property type="component" value="Unassembled WGS sequence"/>
</dbReference>
<accession>A0A2N5ZJ67</accession>
<comment type="caution">
    <text evidence="8">The sequence shown here is derived from an EMBL/GenBank/DDBJ whole genome shotgun (WGS) entry which is preliminary data.</text>
</comment>
<proteinExistence type="inferred from homology"/>
<evidence type="ECO:0000256" key="2">
    <source>
        <dbReference type="ARBA" id="ARBA00007556"/>
    </source>
</evidence>
<dbReference type="GO" id="GO:0005548">
    <property type="term" value="F:phospholipid transporter activity"/>
    <property type="evidence" value="ECO:0007669"/>
    <property type="project" value="TreeGrafter"/>
</dbReference>
<keyword evidence="4 7" id="KW-0812">Transmembrane</keyword>
<evidence type="ECO:0000256" key="3">
    <source>
        <dbReference type="ARBA" id="ARBA00022448"/>
    </source>
</evidence>
<gene>
    <name evidence="8" type="ORF">C0601_03945</name>
</gene>
<evidence type="ECO:0000256" key="6">
    <source>
        <dbReference type="ARBA" id="ARBA00023136"/>
    </source>
</evidence>
<name>A0A2N5ZJ67_MUIH1</name>
<dbReference type="NCBIfam" id="TIGR00056">
    <property type="entry name" value="MlaE family lipid ABC transporter permease subunit"/>
    <property type="match status" value="1"/>
</dbReference>
<dbReference type="EMBL" id="PKTG01000053">
    <property type="protein sequence ID" value="PLX18735.1"/>
    <property type="molecule type" value="Genomic_DNA"/>
</dbReference>
<dbReference type="Pfam" id="PF02405">
    <property type="entry name" value="MlaE"/>
    <property type="match status" value="1"/>
</dbReference>
<dbReference type="InterPro" id="IPR030802">
    <property type="entry name" value="Permease_MalE"/>
</dbReference>
<keyword evidence="6 7" id="KW-0472">Membrane</keyword>
<feature type="transmembrane region" description="Helical" evidence="7">
    <location>
        <begin position="51"/>
        <end position="75"/>
    </location>
</feature>
<feature type="transmembrane region" description="Helical" evidence="7">
    <location>
        <begin position="12"/>
        <end position="31"/>
    </location>
</feature>
<keyword evidence="3" id="KW-0813">Transport</keyword>
<evidence type="ECO:0000256" key="7">
    <source>
        <dbReference type="RuleBase" id="RU362044"/>
    </source>
</evidence>
<feature type="transmembrane region" description="Helical" evidence="7">
    <location>
        <begin position="82"/>
        <end position="105"/>
    </location>
</feature>
<feature type="transmembrane region" description="Helical" evidence="7">
    <location>
        <begin position="192"/>
        <end position="214"/>
    </location>
</feature>
<dbReference type="PANTHER" id="PTHR30188">
    <property type="entry name" value="ABC TRANSPORTER PERMEASE PROTEIN-RELATED"/>
    <property type="match status" value="1"/>
</dbReference>
<keyword evidence="5 7" id="KW-1133">Transmembrane helix</keyword>
<feature type="transmembrane region" description="Helical" evidence="7">
    <location>
        <begin position="234"/>
        <end position="256"/>
    </location>
</feature>